<proteinExistence type="predicted"/>
<dbReference type="PANTHER" id="PTHR11242">
    <property type="entry name" value="ARYL HYDROCARBON RECEPTOR INTERACTING PROTEIN RELATED"/>
    <property type="match status" value="1"/>
</dbReference>
<feature type="region of interest" description="Disordered" evidence="3">
    <location>
        <begin position="387"/>
        <end position="408"/>
    </location>
</feature>
<evidence type="ECO:0000256" key="3">
    <source>
        <dbReference type="SAM" id="MobiDB-lite"/>
    </source>
</evidence>
<dbReference type="Gene3D" id="1.25.40.10">
    <property type="entry name" value="Tetratricopeptide repeat domain"/>
    <property type="match status" value="1"/>
</dbReference>
<feature type="region of interest" description="Disordered" evidence="3">
    <location>
        <begin position="242"/>
        <end position="262"/>
    </location>
</feature>
<keyword evidence="5" id="KW-1185">Reference proteome</keyword>
<name>A0AAD2PWL1_9STRA</name>
<accession>A0AAD2PWL1</accession>
<dbReference type="Proteomes" id="UP001295423">
    <property type="component" value="Unassembled WGS sequence"/>
</dbReference>
<reference evidence="4" key="1">
    <citation type="submission" date="2023-08" db="EMBL/GenBank/DDBJ databases">
        <authorList>
            <person name="Audoor S."/>
            <person name="Bilcke G."/>
        </authorList>
    </citation>
    <scope>NUCLEOTIDE SEQUENCE</scope>
</reference>
<dbReference type="AlphaFoldDB" id="A0AAD2PWL1"/>
<comment type="caution">
    <text evidence="4">The sequence shown here is derived from an EMBL/GenBank/DDBJ whole genome shotgun (WGS) entry which is preliminary data.</text>
</comment>
<dbReference type="SMART" id="SM00028">
    <property type="entry name" value="TPR"/>
    <property type="match status" value="3"/>
</dbReference>
<gene>
    <name evidence="4" type="ORF">CYCCA115_LOCUS19207</name>
</gene>
<keyword evidence="1" id="KW-0677">Repeat</keyword>
<feature type="compositionally biased region" description="Polar residues" evidence="3">
    <location>
        <begin position="1"/>
        <end position="12"/>
    </location>
</feature>
<feature type="compositionally biased region" description="Polar residues" evidence="3">
    <location>
        <begin position="296"/>
        <end position="308"/>
    </location>
</feature>
<evidence type="ECO:0000256" key="2">
    <source>
        <dbReference type="ARBA" id="ARBA00022803"/>
    </source>
</evidence>
<dbReference type="SUPFAM" id="SSF48452">
    <property type="entry name" value="TPR-like"/>
    <property type="match status" value="1"/>
</dbReference>
<feature type="region of interest" description="Disordered" evidence="3">
    <location>
        <begin position="1"/>
        <end position="29"/>
    </location>
</feature>
<dbReference type="InterPro" id="IPR011990">
    <property type="entry name" value="TPR-like_helical_dom_sf"/>
</dbReference>
<dbReference type="InterPro" id="IPR019734">
    <property type="entry name" value="TPR_rpt"/>
</dbReference>
<dbReference type="PANTHER" id="PTHR11242:SF0">
    <property type="entry name" value="TPR_REGION DOMAIN-CONTAINING PROTEIN"/>
    <property type="match status" value="1"/>
</dbReference>
<keyword evidence="2" id="KW-0802">TPR repeat</keyword>
<dbReference type="EMBL" id="CAKOGP040002091">
    <property type="protein sequence ID" value="CAJ1961459.1"/>
    <property type="molecule type" value="Genomic_DNA"/>
</dbReference>
<evidence type="ECO:0000313" key="4">
    <source>
        <dbReference type="EMBL" id="CAJ1961459.1"/>
    </source>
</evidence>
<organism evidence="4 5">
    <name type="scientific">Cylindrotheca closterium</name>
    <dbReference type="NCBI Taxonomy" id="2856"/>
    <lineage>
        <taxon>Eukaryota</taxon>
        <taxon>Sar</taxon>
        <taxon>Stramenopiles</taxon>
        <taxon>Ochrophyta</taxon>
        <taxon>Bacillariophyta</taxon>
        <taxon>Bacillariophyceae</taxon>
        <taxon>Bacillariophycidae</taxon>
        <taxon>Bacillariales</taxon>
        <taxon>Bacillariaceae</taxon>
        <taxon>Cylindrotheca</taxon>
    </lineage>
</organism>
<evidence type="ECO:0000313" key="5">
    <source>
        <dbReference type="Proteomes" id="UP001295423"/>
    </source>
</evidence>
<dbReference type="InterPro" id="IPR039663">
    <property type="entry name" value="AIP/AIPL1/TTC9"/>
</dbReference>
<evidence type="ECO:0000256" key="1">
    <source>
        <dbReference type="ARBA" id="ARBA00022737"/>
    </source>
</evidence>
<sequence length="408" mass="45959">MDQEESVQSQAHNNDDNDNNMEAPETLPYVTTSAVLRQLNQNLQELAPPGEEAYCKPRFELQKRLPDGSTIPASQDDLSASDLQNKIAQSAKFVSQLVPSDRKKWAEQQRQSGNSLFQQGQYKAAMDIYLTCLVVKESSSPSRSQPQDAAPDLEFLSQTLLPVLNNLAQCTLQLGMQKKTKEFCGIALEEIGDNASDIDPIALCKIHFKRAKAHRLTGHYSEARQDLNLSLSFVEKKEKALLKEDTTMEEEEEDDDSAASITNPFRQAIQKEFRHLEAAEKEARKNRQRQKKSMQRALTSNKSASSVPSGKKALDDTSSGIPVPQGPRKYSTLRARKKVSPADSTGTENAQEGRMDIRDLSYWQYYWLVVARVAETLLLLIGDEDDDENSVRARQSQVHSRRDDRKTR</sequence>
<feature type="compositionally biased region" description="Acidic residues" evidence="3">
    <location>
        <begin position="247"/>
        <end position="257"/>
    </location>
</feature>
<protein>
    <submittedName>
        <fullName evidence="4">Uncharacterized protein</fullName>
    </submittedName>
</protein>
<feature type="region of interest" description="Disordered" evidence="3">
    <location>
        <begin position="280"/>
        <end position="351"/>
    </location>
</feature>